<reference evidence="2" key="1">
    <citation type="submission" date="2012-06" db="EMBL/GenBank/DDBJ databases">
        <title>The complete genome of Flexibacter litoralis DSM 6794.</title>
        <authorList>
            <person name="Lucas S."/>
            <person name="Copeland A."/>
            <person name="Lapidus A."/>
            <person name="Glavina del Rio T."/>
            <person name="Dalin E."/>
            <person name="Tice H."/>
            <person name="Bruce D."/>
            <person name="Goodwin L."/>
            <person name="Pitluck S."/>
            <person name="Peters L."/>
            <person name="Ovchinnikova G."/>
            <person name="Lu M."/>
            <person name="Kyrpides N."/>
            <person name="Mavromatis K."/>
            <person name="Ivanova N."/>
            <person name="Brettin T."/>
            <person name="Detter J.C."/>
            <person name="Han C."/>
            <person name="Larimer F."/>
            <person name="Land M."/>
            <person name="Hauser L."/>
            <person name="Markowitz V."/>
            <person name="Cheng J.-F."/>
            <person name="Hugenholtz P."/>
            <person name="Woyke T."/>
            <person name="Wu D."/>
            <person name="Spring S."/>
            <person name="Lang E."/>
            <person name="Kopitz M."/>
            <person name="Brambilla E."/>
            <person name="Klenk H.-P."/>
            <person name="Eisen J.A."/>
        </authorList>
    </citation>
    <scope>NUCLEOTIDE SEQUENCE [LARGE SCALE GENOMIC DNA]</scope>
    <source>
        <strain evidence="2">ATCC 23117 / DSM 6794 / NBRC 15988 / NCIMB 1366 / Sio-4</strain>
    </source>
</reference>
<dbReference type="RefSeq" id="WP_014796422.1">
    <property type="nucleotide sequence ID" value="NC_018018.1"/>
</dbReference>
<dbReference type="KEGG" id="fli:Fleli_0486"/>
<evidence type="ECO:0000313" key="2">
    <source>
        <dbReference type="Proteomes" id="UP000006054"/>
    </source>
</evidence>
<dbReference type="Gene3D" id="2.20.110.10">
    <property type="entry name" value="Histone H3 K4-specific methyltransferase SET7/9 N-terminal domain"/>
    <property type="match status" value="1"/>
</dbReference>
<sequence>MLKIHINDKHLKNLIDYNTNYPYFYLYKDKLFTGIVYNTNEEGIIIEELMFKEGKLHGTIKEWNDEGELVLKECFKNGMQHGEQKEWCEGRLMECCVYEENKFIEGKSWHFEGNIAEIVNQKESKKWDEEGNLTEYRLQIDKQKIVENYFKTGQIKSKKITYNREINSEYSEWNKKGTLIKTKQVKNEDKKKENKSIEKLKWELRVKKTNKSCYYSFEQEFYDSGDLKNEFIYTHCSIKTSVYILRRFKKWNENGCLIDSNKELATPTDELSEKYNSFFMKAQQSNPFVFSK</sequence>
<name>I4AG77_BERLS</name>
<gene>
    <name evidence="1" type="ordered locus">Fleli_0486</name>
</gene>
<dbReference type="EMBL" id="CP003345">
    <property type="protein sequence ID" value="AFM02962.1"/>
    <property type="molecule type" value="Genomic_DNA"/>
</dbReference>
<evidence type="ECO:0000313" key="1">
    <source>
        <dbReference type="EMBL" id="AFM02962.1"/>
    </source>
</evidence>
<proteinExistence type="predicted"/>
<dbReference type="STRING" id="880071.Fleli_0486"/>
<dbReference type="HOGENOM" id="CLU_952321_0_0_10"/>
<keyword evidence="2" id="KW-1185">Reference proteome</keyword>
<evidence type="ECO:0008006" key="3">
    <source>
        <dbReference type="Google" id="ProtNLM"/>
    </source>
</evidence>
<dbReference type="SUPFAM" id="SSF82185">
    <property type="entry name" value="Histone H3 K4-specific methyltransferase SET7/9 N-terminal domain"/>
    <property type="match status" value="1"/>
</dbReference>
<dbReference type="OrthoDB" id="9785122at2"/>
<dbReference type="Proteomes" id="UP000006054">
    <property type="component" value="Chromosome"/>
</dbReference>
<protein>
    <recommendedName>
        <fullName evidence="3">MORN repeat protein</fullName>
    </recommendedName>
</protein>
<accession>I4AG77</accession>
<dbReference type="eggNOG" id="COG2849">
    <property type="taxonomic scope" value="Bacteria"/>
</dbReference>
<organism evidence="1 2">
    <name type="scientific">Bernardetia litoralis (strain ATCC 23117 / DSM 6794 / NBRC 15988 / NCIMB 1366 / Fx l1 / Sio-4)</name>
    <name type="common">Flexibacter litoralis</name>
    <dbReference type="NCBI Taxonomy" id="880071"/>
    <lineage>
        <taxon>Bacteria</taxon>
        <taxon>Pseudomonadati</taxon>
        <taxon>Bacteroidota</taxon>
        <taxon>Cytophagia</taxon>
        <taxon>Cytophagales</taxon>
        <taxon>Bernardetiaceae</taxon>
        <taxon>Bernardetia</taxon>
    </lineage>
</organism>
<dbReference type="AlphaFoldDB" id="I4AG77"/>